<dbReference type="InterPro" id="IPR015943">
    <property type="entry name" value="WD40/YVTN_repeat-like_dom_sf"/>
</dbReference>
<dbReference type="SUPFAM" id="SSF50969">
    <property type="entry name" value="YVTN repeat-like/Quinoprotein amine dehydrogenase"/>
    <property type="match status" value="1"/>
</dbReference>
<dbReference type="PROSITE" id="PS51257">
    <property type="entry name" value="PROKAR_LIPOPROTEIN"/>
    <property type="match status" value="1"/>
</dbReference>
<evidence type="ECO:0000313" key="1">
    <source>
        <dbReference type="EMBL" id="MBN7815083.1"/>
    </source>
</evidence>
<name>A0ABS3CDA1_9BACT</name>
<gene>
    <name evidence="1" type="ORF">J0A69_06575</name>
</gene>
<dbReference type="Gene3D" id="2.130.10.10">
    <property type="entry name" value="YVTN repeat-like/Quinoprotein amine dehydrogenase"/>
    <property type="match status" value="1"/>
</dbReference>
<proteinExistence type="predicted"/>
<evidence type="ECO:0008006" key="3">
    <source>
        <dbReference type="Google" id="ProtNLM"/>
    </source>
</evidence>
<dbReference type="RefSeq" id="WP_206585715.1">
    <property type="nucleotide sequence ID" value="NZ_JAFKCU010000001.1"/>
</dbReference>
<dbReference type="Pfam" id="PF15869">
    <property type="entry name" value="TolB_like"/>
    <property type="match status" value="1"/>
</dbReference>
<dbReference type="Proteomes" id="UP000664480">
    <property type="component" value="Unassembled WGS sequence"/>
</dbReference>
<dbReference type="InterPro" id="IPR011044">
    <property type="entry name" value="Quino_amine_DH_bsu"/>
</dbReference>
<accession>A0ABS3CDA1</accession>
<protein>
    <recommendedName>
        <fullName evidence="3">TolB-like 6-blade propeller-like</fullName>
    </recommendedName>
</protein>
<organism evidence="1 2">
    <name type="scientific">Algoriphagus pacificus</name>
    <dbReference type="NCBI Taxonomy" id="2811234"/>
    <lineage>
        <taxon>Bacteria</taxon>
        <taxon>Pseudomonadati</taxon>
        <taxon>Bacteroidota</taxon>
        <taxon>Cytophagia</taxon>
        <taxon>Cytophagales</taxon>
        <taxon>Cyclobacteriaceae</taxon>
        <taxon>Algoriphagus</taxon>
    </lineage>
</organism>
<reference evidence="1 2" key="1">
    <citation type="submission" date="2021-03" db="EMBL/GenBank/DDBJ databases">
        <title>novel species isolated from a fishpond in China.</title>
        <authorList>
            <person name="Lu H."/>
            <person name="Cai Z."/>
        </authorList>
    </citation>
    <scope>NUCLEOTIDE SEQUENCE [LARGE SCALE GENOMIC DNA]</scope>
    <source>
        <strain evidence="1 2">YJ13C</strain>
    </source>
</reference>
<comment type="caution">
    <text evidence="1">The sequence shown here is derived from an EMBL/GenBank/DDBJ whole genome shotgun (WGS) entry which is preliminary data.</text>
</comment>
<sequence length="352" mass="40044">MFKTQPILLPIAFVLFISCAGKPNREISKSEFQEISPIHEGKPLSISGEINRSSDILFVKDKLIISDREDDFYFKVFNINKMTFDGPLGKIGEGPCEIGFPTFLQPIPSDDKAIGLVMKSSFGFQEMSLEITKNSEEQDCKNRVDKIPFDFMNYVKVSDSMFIGTGIFQKKYALYQSGQEGYEELDIEYPYLPAEITHVPNSIPMSQQGKFRIKPDGKAVLFTHGSNPFFDILEVDKGKITLKFRWEGEAPDFNGSDSPSGMSAIMTDENIYGFISSSTTENYIYLLYSGKTRNQGNEKYSNQIWVYDWSGKPIKKIKLDQEVNQIAVSPDDKYLISYHDNGKPNLIRYELN</sequence>
<keyword evidence="2" id="KW-1185">Reference proteome</keyword>
<evidence type="ECO:0000313" key="2">
    <source>
        <dbReference type="Proteomes" id="UP000664480"/>
    </source>
</evidence>
<dbReference type="EMBL" id="JAFKCU010000001">
    <property type="protein sequence ID" value="MBN7815083.1"/>
    <property type="molecule type" value="Genomic_DNA"/>
</dbReference>